<dbReference type="NCBIfam" id="NF006718">
    <property type="entry name" value="PRK09256.1"/>
    <property type="match status" value="1"/>
</dbReference>
<reference evidence="5 6" key="1">
    <citation type="submission" date="2019-02" db="EMBL/GenBank/DDBJ databases">
        <title>Prokaryotic population dynamics and viral predation in marine succession experiment using metagenomics: the confinement effect.</title>
        <authorList>
            <person name="Haro-Moreno J.M."/>
            <person name="Rodriguez-Valera F."/>
            <person name="Lopez-Perez M."/>
        </authorList>
    </citation>
    <scope>NUCLEOTIDE SEQUENCE [LARGE SCALE GENOMIC DNA]</scope>
    <source>
        <strain evidence="5">MED-G158</strain>
    </source>
</reference>
<dbReference type="Pfam" id="PF00472">
    <property type="entry name" value="RF-1"/>
    <property type="match status" value="1"/>
</dbReference>
<evidence type="ECO:0000313" key="5">
    <source>
        <dbReference type="EMBL" id="RZO75804.1"/>
    </source>
</evidence>
<dbReference type="InterPro" id="IPR045853">
    <property type="entry name" value="Pep_chain_release_fac_I_sf"/>
</dbReference>
<protein>
    <submittedName>
        <fullName evidence="5">Aminoacyl-tRNA hydrolase</fullName>
        <ecNumber evidence="5">3.1.1.29</ecNumber>
    </submittedName>
</protein>
<feature type="compositionally biased region" description="Basic and acidic residues" evidence="3">
    <location>
        <begin position="123"/>
        <end position="134"/>
    </location>
</feature>
<feature type="coiled-coil region" evidence="2">
    <location>
        <begin position="73"/>
        <end position="100"/>
    </location>
</feature>
<proteinExistence type="inferred from homology"/>
<dbReference type="GO" id="GO:0004045">
    <property type="term" value="F:peptidyl-tRNA hydrolase activity"/>
    <property type="evidence" value="ECO:0007669"/>
    <property type="project" value="UniProtKB-EC"/>
</dbReference>
<keyword evidence="2" id="KW-0175">Coiled coil</keyword>
<evidence type="ECO:0000256" key="1">
    <source>
        <dbReference type="ARBA" id="ARBA00010835"/>
    </source>
</evidence>
<evidence type="ECO:0000256" key="3">
    <source>
        <dbReference type="SAM" id="MobiDB-lite"/>
    </source>
</evidence>
<comment type="similarity">
    <text evidence="1">Belongs to the prokaryotic/mitochondrial release factor family.</text>
</comment>
<sequence>MAKFKLSESDLQFSAIRASGPGGQHVNKVSTAVGLRFDIRASTLPAWVKADLLRYNDRRISKDGIIVLKAQRFRSQEKNRQDAIDRLEELVEKAAATTKKRIATKPGRAAKERRIRDKKKAGEKKALRGCVKNE</sequence>
<dbReference type="GO" id="GO:0043022">
    <property type="term" value="F:ribosome binding"/>
    <property type="evidence" value="ECO:0007669"/>
    <property type="project" value="TreeGrafter"/>
</dbReference>
<organism evidence="5 6">
    <name type="scientific">OM182 bacterium</name>
    <dbReference type="NCBI Taxonomy" id="2510334"/>
    <lineage>
        <taxon>Bacteria</taxon>
        <taxon>Pseudomonadati</taxon>
        <taxon>Pseudomonadota</taxon>
        <taxon>Gammaproteobacteria</taxon>
        <taxon>OMG group</taxon>
        <taxon>OM182 clade</taxon>
    </lineage>
</organism>
<evidence type="ECO:0000313" key="6">
    <source>
        <dbReference type="Proteomes" id="UP000320404"/>
    </source>
</evidence>
<accession>A0A520S053</accession>
<dbReference type="GO" id="GO:0003747">
    <property type="term" value="F:translation release factor activity"/>
    <property type="evidence" value="ECO:0007669"/>
    <property type="project" value="InterPro"/>
</dbReference>
<feature type="region of interest" description="Disordered" evidence="3">
    <location>
        <begin position="100"/>
        <end position="134"/>
    </location>
</feature>
<evidence type="ECO:0000256" key="2">
    <source>
        <dbReference type="SAM" id="Coils"/>
    </source>
</evidence>
<feature type="domain" description="Prokaryotic-type class I peptide chain release factors" evidence="4">
    <location>
        <begin position="17"/>
        <end position="33"/>
    </location>
</feature>
<dbReference type="GO" id="GO:0072344">
    <property type="term" value="P:rescue of stalled ribosome"/>
    <property type="evidence" value="ECO:0007669"/>
    <property type="project" value="TreeGrafter"/>
</dbReference>
<comment type="caution">
    <text evidence="5">The sequence shown here is derived from an EMBL/GenBank/DDBJ whole genome shotgun (WGS) entry which is preliminary data.</text>
</comment>
<dbReference type="AlphaFoldDB" id="A0A520S053"/>
<dbReference type="PANTHER" id="PTHR47814">
    <property type="entry name" value="PEPTIDYL-TRNA HYDROLASE ARFB"/>
    <property type="match status" value="1"/>
</dbReference>
<dbReference type="Proteomes" id="UP000320404">
    <property type="component" value="Unassembled WGS sequence"/>
</dbReference>
<name>A0A520S053_9GAMM</name>
<dbReference type="PROSITE" id="PS00745">
    <property type="entry name" value="RF_PROK_I"/>
    <property type="match status" value="1"/>
</dbReference>
<keyword evidence="5" id="KW-0378">Hydrolase</keyword>
<dbReference type="InterPro" id="IPR000352">
    <property type="entry name" value="Pep_chain_release_fac_I"/>
</dbReference>
<dbReference type="Gene3D" id="3.30.160.20">
    <property type="match status" value="1"/>
</dbReference>
<dbReference type="EMBL" id="SHAH01000045">
    <property type="protein sequence ID" value="RZO75804.1"/>
    <property type="molecule type" value="Genomic_DNA"/>
</dbReference>
<dbReference type="EC" id="3.1.1.29" evidence="5"/>
<dbReference type="PANTHER" id="PTHR47814:SF1">
    <property type="entry name" value="PEPTIDYL-TRNA HYDROLASE ARFB"/>
    <property type="match status" value="1"/>
</dbReference>
<gene>
    <name evidence="5" type="ORF">EVA69_03720</name>
</gene>
<evidence type="ECO:0000259" key="4">
    <source>
        <dbReference type="PROSITE" id="PS00745"/>
    </source>
</evidence>
<dbReference type="SUPFAM" id="SSF75620">
    <property type="entry name" value="Release factor"/>
    <property type="match status" value="1"/>
</dbReference>